<comment type="similarity">
    <text evidence="1">Belongs to the ABC transporter superfamily.</text>
</comment>
<dbReference type="InterPro" id="IPR003593">
    <property type="entry name" value="AAA+_ATPase"/>
</dbReference>
<gene>
    <name evidence="7" type="ORF">GCM10025867_01060</name>
</gene>
<keyword evidence="8" id="KW-1185">Reference proteome</keyword>
<evidence type="ECO:0000256" key="5">
    <source>
        <dbReference type="ARBA" id="ARBA00022970"/>
    </source>
</evidence>
<dbReference type="InterPro" id="IPR027417">
    <property type="entry name" value="P-loop_NTPase"/>
</dbReference>
<keyword evidence="4 7" id="KW-0067">ATP-binding</keyword>
<feature type="domain" description="ABC transporter" evidence="6">
    <location>
        <begin position="5"/>
        <end position="235"/>
    </location>
</feature>
<evidence type="ECO:0000313" key="7">
    <source>
        <dbReference type="EMBL" id="BDZ47865.1"/>
    </source>
</evidence>
<dbReference type="Pfam" id="PF00005">
    <property type="entry name" value="ABC_tran"/>
    <property type="match status" value="1"/>
</dbReference>
<dbReference type="GO" id="GO:0005524">
    <property type="term" value="F:ATP binding"/>
    <property type="evidence" value="ECO:0007669"/>
    <property type="project" value="UniProtKB-KW"/>
</dbReference>
<dbReference type="EMBL" id="AP027732">
    <property type="protein sequence ID" value="BDZ47865.1"/>
    <property type="molecule type" value="Genomic_DNA"/>
</dbReference>
<name>A0ABN6XW40_9MICO</name>
<reference evidence="8" key="1">
    <citation type="journal article" date="2019" name="Int. J. Syst. Evol. Microbiol.">
        <title>The Global Catalogue of Microorganisms (GCM) 10K type strain sequencing project: providing services to taxonomists for standard genome sequencing and annotation.</title>
        <authorList>
            <consortium name="The Broad Institute Genomics Platform"/>
            <consortium name="The Broad Institute Genome Sequencing Center for Infectious Disease"/>
            <person name="Wu L."/>
            <person name="Ma J."/>
        </authorList>
    </citation>
    <scope>NUCLEOTIDE SEQUENCE [LARGE SCALE GENOMIC DNA]</scope>
    <source>
        <strain evidence="8">NBRC 108728</strain>
    </source>
</reference>
<dbReference type="RefSeq" id="WP_286344944.1">
    <property type="nucleotide sequence ID" value="NZ_AP027732.1"/>
</dbReference>
<dbReference type="PROSITE" id="PS00211">
    <property type="entry name" value="ABC_TRANSPORTER_1"/>
    <property type="match status" value="1"/>
</dbReference>
<protein>
    <submittedName>
        <fullName evidence="7">Branched-chain amino acid ABC transporter ATP-binding protein</fullName>
    </submittedName>
</protein>
<dbReference type="Proteomes" id="UP001321486">
    <property type="component" value="Chromosome"/>
</dbReference>
<evidence type="ECO:0000259" key="6">
    <source>
        <dbReference type="PROSITE" id="PS50893"/>
    </source>
</evidence>
<proteinExistence type="inferred from homology"/>
<dbReference type="SMART" id="SM00382">
    <property type="entry name" value="AAA"/>
    <property type="match status" value="1"/>
</dbReference>
<evidence type="ECO:0000313" key="8">
    <source>
        <dbReference type="Proteomes" id="UP001321486"/>
    </source>
</evidence>
<keyword evidence="5" id="KW-0029">Amino-acid transport</keyword>
<dbReference type="PROSITE" id="PS50893">
    <property type="entry name" value="ABC_TRANSPORTER_2"/>
    <property type="match status" value="1"/>
</dbReference>
<evidence type="ECO:0000256" key="2">
    <source>
        <dbReference type="ARBA" id="ARBA00022448"/>
    </source>
</evidence>
<dbReference type="PANTHER" id="PTHR43820">
    <property type="entry name" value="HIGH-AFFINITY BRANCHED-CHAIN AMINO ACID TRANSPORT ATP-BINDING PROTEIN LIVF"/>
    <property type="match status" value="1"/>
</dbReference>
<evidence type="ECO:0000256" key="1">
    <source>
        <dbReference type="ARBA" id="ARBA00005417"/>
    </source>
</evidence>
<evidence type="ECO:0000256" key="4">
    <source>
        <dbReference type="ARBA" id="ARBA00022840"/>
    </source>
</evidence>
<dbReference type="InterPro" id="IPR052156">
    <property type="entry name" value="BCAA_Transport_ATP-bd_LivF"/>
</dbReference>
<organism evidence="7 8">
    <name type="scientific">Frondihabitans sucicola</name>
    <dbReference type="NCBI Taxonomy" id="1268041"/>
    <lineage>
        <taxon>Bacteria</taxon>
        <taxon>Bacillati</taxon>
        <taxon>Actinomycetota</taxon>
        <taxon>Actinomycetes</taxon>
        <taxon>Micrococcales</taxon>
        <taxon>Microbacteriaceae</taxon>
        <taxon>Frondihabitans</taxon>
    </lineage>
</organism>
<dbReference type="Gene3D" id="3.40.50.300">
    <property type="entry name" value="P-loop containing nucleotide triphosphate hydrolases"/>
    <property type="match status" value="1"/>
</dbReference>
<accession>A0ABN6XW40</accession>
<keyword evidence="3" id="KW-0547">Nucleotide-binding</keyword>
<dbReference type="PANTHER" id="PTHR43820:SF4">
    <property type="entry name" value="HIGH-AFFINITY BRANCHED-CHAIN AMINO ACID TRANSPORT ATP-BINDING PROTEIN LIVF"/>
    <property type="match status" value="1"/>
</dbReference>
<dbReference type="InterPro" id="IPR003439">
    <property type="entry name" value="ABC_transporter-like_ATP-bd"/>
</dbReference>
<keyword evidence="2" id="KW-0813">Transport</keyword>
<dbReference type="InterPro" id="IPR017871">
    <property type="entry name" value="ABC_transporter-like_CS"/>
</dbReference>
<dbReference type="SUPFAM" id="SSF52540">
    <property type="entry name" value="P-loop containing nucleoside triphosphate hydrolases"/>
    <property type="match status" value="1"/>
</dbReference>
<evidence type="ECO:0000256" key="3">
    <source>
        <dbReference type="ARBA" id="ARBA00022741"/>
    </source>
</evidence>
<sequence>MTSTLTVTGLSASYGLASALKSIDLRVEKGRCVGLLGRNGAGKTTLLKSIVADPEITVRGDVAIDGRSLRKLATYKVARLGVAWVPDTRRIFTRLTVAENLDIARRRGVASDQLERVLEAVPLVRGLLKRAGYELSGGEQQAVTIARALMSAPDFLLLDEPTEGLSPLIVEQLQASIARLPEIFDLGVVVAEQNFRFVTDLADEVHVLETGEMVWSGTPELLVSDPDLVDRHLSVGEK</sequence>